<proteinExistence type="predicted"/>
<gene>
    <name evidence="2" type="ORF">OHZ10_37010</name>
</gene>
<organism evidence="2 3">
    <name type="scientific">Burkholderia arboris</name>
    <dbReference type="NCBI Taxonomy" id="488730"/>
    <lineage>
        <taxon>Bacteria</taxon>
        <taxon>Pseudomonadati</taxon>
        <taxon>Pseudomonadota</taxon>
        <taxon>Betaproteobacteria</taxon>
        <taxon>Burkholderiales</taxon>
        <taxon>Burkholderiaceae</taxon>
        <taxon>Burkholderia</taxon>
        <taxon>Burkholderia cepacia complex</taxon>
    </lineage>
</organism>
<reference evidence="2 3" key="1">
    <citation type="submission" date="2022-10" db="EMBL/GenBank/DDBJ databases">
        <title>Genomic of Burkholderia cepacia PN-1.</title>
        <authorList>
            <person name="Yang Y."/>
            <person name="Guan H."/>
            <person name="Huang J."/>
        </authorList>
    </citation>
    <scope>NUCLEOTIDE SEQUENCE [LARGE SCALE GENOMIC DNA]</scope>
    <source>
        <strain evidence="2 3">PN-1</strain>
    </source>
</reference>
<evidence type="ECO:0000313" key="2">
    <source>
        <dbReference type="EMBL" id="XAE54004.1"/>
    </source>
</evidence>
<feature type="region of interest" description="Disordered" evidence="1">
    <location>
        <begin position="13"/>
        <end position="52"/>
    </location>
</feature>
<keyword evidence="3" id="KW-1185">Reference proteome</keyword>
<sequence length="77" mass="8825">MPDRHLLFEAGIHAQLHGEHGHRNGEQRDRREHERAMTEEKPFQATDQTIEHDLTPSCIATAHDARRLPPVTVRNSA</sequence>
<dbReference type="EMBL" id="CP109823">
    <property type="protein sequence ID" value="XAE54004.1"/>
    <property type="molecule type" value="Genomic_DNA"/>
</dbReference>
<evidence type="ECO:0000313" key="3">
    <source>
        <dbReference type="Proteomes" id="UP001448498"/>
    </source>
</evidence>
<dbReference type="RefSeq" id="WP_342706520.1">
    <property type="nucleotide sequence ID" value="NZ_CP109823.1"/>
</dbReference>
<name>A0ABZ3DXT9_9BURK</name>
<protein>
    <submittedName>
        <fullName evidence="2">Uncharacterized protein</fullName>
    </submittedName>
</protein>
<dbReference type="Proteomes" id="UP001448498">
    <property type="component" value="Chromosome 2"/>
</dbReference>
<feature type="compositionally biased region" description="Basic and acidic residues" evidence="1">
    <location>
        <begin position="16"/>
        <end position="42"/>
    </location>
</feature>
<accession>A0ABZ3DXT9</accession>
<evidence type="ECO:0000256" key="1">
    <source>
        <dbReference type="SAM" id="MobiDB-lite"/>
    </source>
</evidence>